<dbReference type="GO" id="GO:0003682">
    <property type="term" value="F:chromatin binding"/>
    <property type="evidence" value="ECO:0007669"/>
    <property type="project" value="TreeGrafter"/>
</dbReference>
<gene>
    <name evidence="8" type="primary">sfmbt1</name>
</gene>
<comment type="subcellular location">
    <subcellularLocation>
        <location evidence="1">Nucleus</location>
    </subcellularLocation>
</comment>
<dbReference type="SMART" id="SM00561">
    <property type="entry name" value="MBT"/>
    <property type="match status" value="4"/>
</dbReference>
<dbReference type="InterPro" id="IPR050548">
    <property type="entry name" value="PcG_chromatin_remod_factors"/>
</dbReference>
<dbReference type="InterPro" id="IPR021987">
    <property type="entry name" value="SLED"/>
</dbReference>
<evidence type="ECO:0000313" key="8">
    <source>
        <dbReference type="Ensembl" id="ENSTRUP00000010510.3"/>
    </source>
</evidence>
<evidence type="ECO:0000256" key="5">
    <source>
        <dbReference type="PROSITE-ProRule" id="PRU00459"/>
    </source>
</evidence>
<reference evidence="8 9" key="1">
    <citation type="journal article" date="2011" name="Genome Biol. Evol.">
        <title>Integration of the genetic map and genome assembly of fugu facilitates insights into distinct features of genome evolution in teleosts and mammals.</title>
        <authorList>
            <person name="Kai W."/>
            <person name="Kikuchi K."/>
            <person name="Tohari S."/>
            <person name="Chew A.K."/>
            <person name="Tay A."/>
            <person name="Fujiwara A."/>
            <person name="Hosoya S."/>
            <person name="Suetake H."/>
            <person name="Naruse K."/>
            <person name="Brenner S."/>
            <person name="Suzuki Y."/>
            <person name="Venkatesh B."/>
        </authorList>
    </citation>
    <scope>NUCLEOTIDE SEQUENCE [LARGE SCALE GENOMIC DNA]</scope>
</reference>
<evidence type="ECO:0000256" key="3">
    <source>
        <dbReference type="ARBA" id="ARBA00022737"/>
    </source>
</evidence>
<reference evidence="8" key="3">
    <citation type="submission" date="2025-09" db="UniProtKB">
        <authorList>
            <consortium name="Ensembl"/>
        </authorList>
    </citation>
    <scope>IDENTIFICATION</scope>
</reference>
<dbReference type="Gene3D" id="3.90.1150.190">
    <property type="entry name" value="SLED domain"/>
    <property type="match status" value="1"/>
</dbReference>
<dbReference type="PROSITE" id="PS51079">
    <property type="entry name" value="MBT"/>
    <property type="match status" value="3"/>
</dbReference>
<feature type="domain" description="SAM" evidence="7">
    <location>
        <begin position="697"/>
        <end position="763"/>
    </location>
</feature>
<evidence type="ECO:0000313" key="9">
    <source>
        <dbReference type="Proteomes" id="UP000005226"/>
    </source>
</evidence>
<dbReference type="SMART" id="SM00454">
    <property type="entry name" value="SAM"/>
    <property type="match status" value="1"/>
</dbReference>
<dbReference type="HOGENOM" id="CLU_005352_0_0_1"/>
<organism evidence="8 9">
    <name type="scientific">Takifugu rubripes</name>
    <name type="common">Japanese pufferfish</name>
    <name type="synonym">Fugu rubripes</name>
    <dbReference type="NCBI Taxonomy" id="31033"/>
    <lineage>
        <taxon>Eukaryota</taxon>
        <taxon>Metazoa</taxon>
        <taxon>Chordata</taxon>
        <taxon>Craniata</taxon>
        <taxon>Vertebrata</taxon>
        <taxon>Euteleostomi</taxon>
        <taxon>Actinopterygii</taxon>
        <taxon>Neopterygii</taxon>
        <taxon>Teleostei</taxon>
        <taxon>Neoteleostei</taxon>
        <taxon>Acanthomorphata</taxon>
        <taxon>Eupercaria</taxon>
        <taxon>Tetraodontiformes</taxon>
        <taxon>Tetradontoidea</taxon>
        <taxon>Tetraodontidae</taxon>
        <taxon>Takifugu</taxon>
    </lineage>
</organism>
<feature type="compositionally biased region" description="Acidic residues" evidence="6">
    <location>
        <begin position="609"/>
        <end position="637"/>
    </location>
</feature>
<dbReference type="PANTHER" id="PTHR12247:SF77">
    <property type="entry name" value="SCM-LIKE WITH FOUR MBT DOMAINS PROTEIN 1"/>
    <property type="match status" value="1"/>
</dbReference>
<dbReference type="InterPro" id="IPR013761">
    <property type="entry name" value="SAM/pointed_sf"/>
</dbReference>
<dbReference type="InterPro" id="IPR004092">
    <property type="entry name" value="Mbt"/>
</dbReference>
<sequence length="770" mass="86634">HDGSDFSWDDYLEETGALSVPHHAFKHVDQSLQTGLTPGMKLEVCVRSEPNGPYWVANIITTCGQLLLLRYEGYQDDRRADFWCDIMTADLHPLGWSRQHGKTMRAPEGVREKHQDWEALLERALAEECSVPANLLELRGRDPVELLCAGCYVELQDNVDLGAAWAAEVEENVGGRLKLRLVGTEGLPDTPATLWLFYLHPRLHPPGWAKEHGYTLRPPSEKTLSKLRFEEKLGNVYDPQSVAAHCFKEGMKLEAVDPAAPISIRPATVTKVHNEHFFLVTMDDLCGIEDSEATKRSFLCHRDSPGIFPAQWSLKNGVPLSPPPGYQGPDFDWADYLKQCEAEAAPQNCFPTVSHFKQAMKLEAVNPLSPENIHVATVTSVKGQYVWLSLEGLKQPMPELIVHVDSLDIFPVSWCETNGYPLIYPIKPSVEKERKIAVFIGPGNCVLVLKEVLTLLINSAYKPSRVLRELQLDQESRWQGHGETLKAKYKGKSYRATVEIVRTADRVADFCRKTCIKLECCPNLFGPRMVLDRCSENCSVLTKTKYTYYYGKKKSKRVGRPPGGHTNLEGGVKRRGRRRKRRKQLFVHKKRRSSASVDNTPVGSPQGSGEEEDLDEDDSLSEDSGSELQDDLQDDSEQSFGKSQPTTPSPSPPATPRPTRRHRKPRSPSFSDDENRPPSPKTSKTEPPQKLCLDTSPLEWTVTDVVRFIRTTDCAPLARIFLDQEIDGQALLLLNLPTVQECMNLKLGPAIKLCHHIERVKLAFYQQFAT</sequence>
<accession>H2SDM9</accession>
<dbReference type="Gene3D" id="1.10.150.50">
    <property type="entry name" value="Transcription Factor, Ets-1"/>
    <property type="match status" value="1"/>
</dbReference>
<dbReference type="Proteomes" id="UP000005226">
    <property type="component" value="Chromosome 19"/>
</dbReference>
<evidence type="ECO:0000256" key="4">
    <source>
        <dbReference type="ARBA" id="ARBA00023242"/>
    </source>
</evidence>
<feature type="compositionally biased region" description="Basic residues" evidence="6">
    <location>
        <begin position="573"/>
        <end position="593"/>
    </location>
</feature>
<name>H2SDM9_TAKRU</name>
<dbReference type="InterPro" id="IPR038348">
    <property type="entry name" value="SLED_sf"/>
</dbReference>
<feature type="repeat" description="MBT" evidence="5">
    <location>
        <begin position="206"/>
        <end position="323"/>
    </location>
</feature>
<protein>
    <submittedName>
        <fullName evidence="8">Scm like with four mbt domains 1</fullName>
    </submittedName>
</protein>
<dbReference type="Pfam" id="PF12140">
    <property type="entry name" value="SLED"/>
    <property type="match status" value="1"/>
</dbReference>
<evidence type="ECO:0000256" key="6">
    <source>
        <dbReference type="SAM" id="MobiDB-lite"/>
    </source>
</evidence>
<dbReference type="GeneTree" id="ENSGT00940000157363"/>
<feature type="compositionally biased region" description="Polar residues" evidence="6">
    <location>
        <begin position="594"/>
        <end position="605"/>
    </location>
</feature>
<dbReference type="PANTHER" id="PTHR12247">
    <property type="entry name" value="POLYCOMB GROUP PROTEIN"/>
    <property type="match status" value="1"/>
</dbReference>
<feature type="repeat" description="MBT" evidence="5">
    <location>
        <begin position="6"/>
        <end position="107"/>
    </location>
</feature>
<dbReference type="GO" id="GO:0005634">
    <property type="term" value="C:nucleus"/>
    <property type="evidence" value="ECO:0007669"/>
    <property type="project" value="UniProtKB-SubCell"/>
</dbReference>
<dbReference type="AlphaFoldDB" id="H2SDM9"/>
<dbReference type="InterPro" id="IPR001660">
    <property type="entry name" value="SAM"/>
</dbReference>
<dbReference type="GO" id="GO:0042393">
    <property type="term" value="F:histone binding"/>
    <property type="evidence" value="ECO:0007669"/>
    <property type="project" value="InterPro"/>
</dbReference>
<dbReference type="Ensembl" id="ENSTRUT00000010568.3">
    <property type="protein sequence ID" value="ENSTRUP00000010510.3"/>
    <property type="gene ID" value="ENSTRUG00000004422.3"/>
</dbReference>
<dbReference type="SUPFAM" id="SSF63748">
    <property type="entry name" value="Tudor/PWWP/MBT"/>
    <property type="match status" value="4"/>
</dbReference>
<feature type="compositionally biased region" description="Pro residues" evidence="6">
    <location>
        <begin position="647"/>
        <end position="656"/>
    </location>
</feature>
<dbReference type="Pfam" id="PF00536">
    <property type="entry name" value="SAM_1"/>
    <property type="match status" value="1"/>
</dbReference>
<dbReference type="Gene3D" id="2.30.30.140">
    <property type="match status" value="4"/>
</dbReference>
<proteinExistence type="predicted"/>
<dbReference type="STRING" id="31033.ENSTRUP00000010511"/>
<dbReference type="CDD" id="cd09581">
    <property type="entry name" value="SAM_Scm-like-4MBT1_2"/>
    <property type="match status" value="1"/>
</dbReference>
<keyword evidence="2" id="KW-0678">Repressor</keyword>
<keyword evidence="3" id="KW-0677">Repeat</keyword>
<evidence type="ECO:0000256" key="2">
    <source>
        <dbReference type="ARBA" id="ARBA00022491"/>
    </source>
</evidence>
<dbReference type="SUPFAM" id="SSF47769">
    <property type="entry name" value="SAM/Pointed domain"/>
    <property type="match status" value="1"/>
</dbReference>
<evidence type="ECO:0000259" key="7">
    <source>
        <dbReference type="SMART" id="SM00454"/>
    </source>
</evidence>
<keyword evidence="9" id="KW-1185">Reference proteome</keyword>
<feature type="region of interest" description="Disordered" evidence="6">
    <location>
        <begin position="553"/>
        <end position="692"/>
    </location>
</feature>
<evidence type="ECO:0000256" key="1">
    <source>
        <dbReference type="ARBA" id="ARBA00004123"/>
    </source>
</evidence>
<keyword evidence="4" id="KW-0539">Nucleus</keyword>
<dbReference type="InterPro" id="IPR037604">
    <property type="entry name" value="Scm-like-4MBT1/2_SAM"/>
</dbReference>
<dbReference type="GO" id="GO:0003714">
    <property type="term" value="F:transcription corepressor activity"/>
    <property type="evidence" value="ECO:0007669"/>
    <property type="project" value="InterPro"/>
</dbReference>
<reference evidence="8" key="2">
    <citation type="submission" date="2025-08" db="UniProtKB">
        <authorList>
            <consortium name="Ensembl"/>
        </authorList>
    </citation>
    <scope>IDENTIFICATION</scope>
</reference>
<feature type="repeat" description="MBT" evidence="5">
    <location>
        <begin position="331"/>
        <end position="425"/>
    </location>
</feature>
<dbReference type="Pfam" id="PF02820">
    <property type="entry name" value="MBT"/>
    <property type="match status" value="4"/>
</dbReference>